<protein>
    <submittedName>
        <fullName evidence="2">Uncharacterized protein</fullName>
    </submittedName>
</protein>
<gene>
    <name evidence="2" type="ORF">ENJ42_02250</name>
</gene>
<sequence length="288" mass="31426">MSAGFLIMGKAYIAFMAIVLNAGWVANQNPGDAEAMLNAYSGIGQHIPMLLLGTLLVWAAYAAAETAFHKKVFHNIDYGLIPLRFGRAELRTMLVQFVVYLFIFGIILGFFIVFGVLVALMAVLGGMSKILAILVGLILVVLYFAMFFYLVYASVRLAPASALTVATNELHFKGGWAITKGRTGSLFLAYLFIYIVGYIVITLVQMTAMSSLLGENSTLVMMGLSEQSPADMFASVAEKLKEPTTMITLVIGGIIYMIALATWYLAIAGVGSYAVQWWRADDEVSQFE</sequence>
<evidence type="ECO:0000256" key="1">
    <source>
        <dbReference type="SAM" id="Phobius"/>
    </source>
</evidence>
<feature type="transmembrane region" description="Helical" evidence="1">
    <location>
        <begin position="97"/>
        <end position="124"/>
    </location>
</feature>
<accession>A0A7C5LYN4</accession>
<reference evidence="2" key="1">
    <citation type="journal article" date="2020" name="mSystems">
        <title>Genome- and Community-Level Interaction Insights into Carbon Utilization and Element Cycling Functions of Hydrothermarchaeota in Hydrothermal Sediment.</title>
        <authorList>
            <person name="Zhou Z."/>
            <person name="Liu Y."/>
            <person name="Xu W."/>
            <person name="Pan J."/>
            <person name="Luo Z.H."/>
            <person name="Li M."/>
        </authorList>
    </citation>
    <scope>NUCLEOTIDE SEQUENCE [LARGE SCALE GENOMIC DNA]</scope>
    <source>
        <strain evidence="2">HyVt-485</strain>
    </source>
</reference>
<dbReference type="AlphaFoldDB" id="A0A7C5LYN4"/>
<feature type="transmembrane region" description="Helical" evidence="1">
    <location>
        <begin position="46"/>
        <end position="64"/>
    </location>
</feature>
<organism evidence="2">
    <name type="scientific">Hellea balneolensis</name>
    <dbReference type="NCBI Taxonomy" id="287478"/>
    <lineage>
        <taxon>Bacteria</taxon>
        <taxon>Pseudomonadati</taxon>
        <taxon>Pseudomonadota</taxon>
        <taxon>Alphaproteobacteria</taxon>
        <taxon>Maricaulales</taxon>
        <taxon>Robiginitomaculaceae</taxon>
        <taxon>Hellea</taxon>
    </lineage>
</organism>
<keyword evidence="1" id="KW-0812">Transmembrane</keyword>
<feature type="transmembrane region" description="Helical" evidence="1">
    <location>
        <begin position="7"/>
        <end position="26"/>
    </location>
</feature>
<dbReference type="Proteomes" id="UP000885830">
    <property type="component" value="Unassembled WGS sequence"/>
</dbReference>
<feature type="transmembrane region" description="Helical" evidence="1">
    <location>
        <begin position="130"/>
        <end position="152"/>
    </location>
</feature>
<feature type="transmembrane region" description="Helical" evidence="1">
    <location>
        <begin position="187"/>
        <end position="213"/>
    </location>
</feature>
<keyword evidence="1" id="KW-0472">Membrane</keyword>
<name>A0A7C5LYN4_9PROT</name>
<comment type="caution">
    <text evidence="2">The sequence shown here is derived from an EMBL/GenBank/DDBJ whole genome shotgun (WGS) entry which is preliminary data.</text>
</comment>
<feature type="transmembrane region" description="Helical" evidence="1">
    <location>
        <begin position="246"/>
        <end position="270"/>
    </location>
</feature>
<evidence type="ECO:0000313" key="2">
    <source>
        <dbReference type="EMBL" id="HHL42413.1"/>
    </source>
</evidence>
<proteinExistence type="predicted"/>
<keyword evidence="1" id="KW-1133">Transmembrane helix</keyword>
<dbReference type="EMBL" id="DRMJ01000109">
    <property type="protein sequence ID" value="HHL42413.1"/>
    <property type="molecule type" value="Genomic_DNA"/>
</dbReference>